<evidence type="ECO:0000256" key="2">
    <source>
        <dbReference type="ARBA" id="ARBA00003842"/>
    </source>
</evidence>
<accession>A0A830I1G7</accession>
<dbReference type="InterPro" id="IPR000172">
    <property type="entry name" value="GMC_OxRdtase_N"/>
</dbReference>
<proteinExistence type="inferred from homology"/>
<dbReference type="InterPro" id="IPR003953">
    <property type="entry name" value="FAD-dep_OxRdtase_2_FAD-bd"/>
</dbReference>
<evidence type="ECO:0000259" key="16">
    <source>
        <dbReference type="PROSITE" id="PS00624"/>
    </source>
</evidence>
<name>A0A830I1G7_9CHLO</name>
<dbReference type="EC" id="1.1.3.20" evidence="5 12"/>
<comment type="subcellular location">
    <subcellularLocation>
        <location evidence="3 12">Membrane</location>
    </subcellularLocation>
</comment>
<evidence type="ECO:0000256" key="3">
    <source>
        <dbReference type="ARBA" id="ARBA00004370"/>
    </source>
</evidence>
<dbReference type="PANTHER" id="PTHR46056:SF12">
    <property type="entry name" value="LONG-CHAIN-ALCOHOL OXIDASE"/>
    <property type="match status" value="1"/>
</dbReference>
<evidence type="ECO:0000313" key="17">
    <source>
        <dbReference type="EMBL" id="GHP11581.1"/>
    </source>
</evidence>
<evidence type="ECO:0000256" key="15">
    <source>
        <dbReference type="SAM" id="Phobius"/>
    </source>
</evidence>
<dbReference type="PANTHER" id="PTHR46056">
    <property type="entry name" value="LONG-CHAIN-ALCOHOL OXIDASE"/>
    <property type="match status" value="1"/>
</dbReference>
<evidence type="ECO:0000256" key="6">
    <source>
        <dbReference type="ARBA" id="ARBA00022630"/>
    </source>
</evidence>
<comment type="similarity">
    <text evidence="4 12">Belongs to the GMC oxidoreductase family.</text>
</comment>
<dbReference type="Proteomes" id="UP000660262">
    <property type="component" value="Unassembled WGS sequence"/>
</dbReference>
<evidence type="ECO:0000256" key="9">
    <source>
        <dbReference type="ARBA" id="ARBA00022989"/>
    </source>
</evidence>
<dbReference type="GO" id="GO:0016020">
    <property type="term" value="C:membrane"/>
    <property type="evidence" value="ECO:0007669"/>
    <property type="project" value="UniProtKB-SubCell"/>
</dbReference>
<dbReference type="Gene3D" id="3.50.50.60">
    <property type="entry name" value="FAD/NAD(P)-binding domain"/>
    <property type="match status" value="2"/>
</dbReference>
<dbReference type="Pfam" id="PF00890">
    <property type="entry name" value="FAD_binding_2"/>
    <property type="match status" value="1"/>
</dbReference>
<comment type="catalytic activity">
    <reaction evidence="1 12">
        <text>a long-chain primary fatty alcohol + O2 = a long-chain fatty aldehyde + H2O2</text>
        <dbReference type="Rhea" id="RHEA:22756"/>
        <dbReference type="ChEBI" id="CHEBI:15379"/>
        <dbReference type="ChEBI" id="CHEBI:16240"/>
        <dbReference type="ChEBI" id="CHEBI:17176"/>
        <dbReference type="ChEBI" id="CHEBI:77396"/>
        <dbReference type="EC" id="1.1.3.20"/>
    </reaction>
</comment>
<feature type="domain" description="Glucose-methanol-choline oxidoreductase N-terminal" evidence="16">
    <location>
        <begin position="366"/>
        <end position="380"/>
    </location>
</feature>
<keyword evidence="8 14" id="KW-0274">FAD</keyword>
<keyword evidence="10 12" id="KW-0560">Oxidoreductase</keyword>
<dbReference type="PIRSF" id="PIRSF028937">
    <property type="entry name" value="Lg_Ch_AO"/>
    <property type="match status" value="1"/>
</dbReference>
<evidence type="ECO:0000256" key="12">
    <source>
        <dbReference type="PIRNR" id="PIRNR028937"/>
    </source>
</evidence>
<evidence type="ECO:0000256" key="4">
    <source>
        <dbReference type="ARBA" id="ARBA00010790"/>
    </source>
</evidence>
<evidence type="ECO:0000256" key="5">
    <source>
        <dbReference type="ARBA" id="ARBA00013125"/>
    </source>
</evidence>
<keyword evidence="7 15" id="KW-0812">Transmembrane</keyword>
<dbReference type="EMBL" id="BNJQ01000035">
    <property type="protein sequence ID" value="GHP11581.1"/>
    <property type="molecule type" value="Genomic_DNA"/>
</dbReference>
<evidence type="ECO:0000313" key="18">
    <source>
        <dbReference type="Proteomes" id="UP000660262"/>
    </source>
</evidence>
<keyword evidence="11 12" id="KW-0472">Membrane</keyword>
<dbReference type="InterPro" id="IPR012400">
    <property type="entry name" value="Long_Oxdase"/>
</dbReference>
<evidence type="ECO:0000256" key="14">
    <source>
        <dbReference type="PIRSR" id="PIRSR028937-2"/>
    </source>
</evidence>
<evidence type="ECO:0000256" key="13">
    <source>
        <dbReference type="PIRSR" id="PIRSR028937-1"/>
    </source>
</evidence>
<gene>
    <name evidence="17" type="ORF">PPROV_001030900</name>
</gene>
<dbReference type="Pfam" id="PF05199">
    <property type="entry name" value="GMC_oxred_C"/>
    <property type="match status" value="1"/>
</dbReference>
<evidence type="ECO:0000256" key="8">
    <source>
        <dbReference type="ARBA" id="ARBA00022827"/>
    </source>
</evidence>
<evidence type="ECO:0000256" key="1">
    <source>
        <dbReference type="ARBA" id="ARBA00000920"/>
    </source>
</evidence>
<keyword evidence="6" id="KW-0285">Flavoprotein</keyword>
<feature type="transmembrane region" description="Helical" evidence="15">
    <location>
        <begin position="20"/>
        <end position="44"/>
    </location>
</feature>
<reference evidence="17" key="1">
    <citation type="submission" date="2020-10" db="EMBL/GenBank/DDBJ databases">
        <title>Unveiling of a novel bifunctional photoreceptor, Dualchrome1, isolated from a cosmopolitan green alga.</title>
        <authorList>
            <person name="Suzuki S."/>
            <person name="Kawachi M."/>
        </authorList>
    </citation>
    <scope>NUCLEOTIDE SEQUENCE</scope>
    <source>
        <strain evidence="17">NIES 2893</strain>
    </source>
</reference>
<dbReference type="InterPro" id="IPR007867">
    <property type="entry name" value="GMC_OxRtase_C"/>
</dbReference>
<dbReference type="GO" id="GO:0046577">
    <property type="term" value="F:long-chain-alcohol oxidase activity"/>
    <property type="evidence" value="ECO:0007669"/>
    <property type="project" value="UniProtKB-EC"/>
</dbReference>
<dbReference type="Pfam" id="PF00732">
    <property type="entry name" value="GMC_oxred_N"/>
    <property type="match status" value="1"/>
</dbReference>
<feature type="binding site" evidence="14">
    <location>
        <begin position="125"/>
        <end position="140"/>
    </location>
    <ligand>
        <name>FAD</name>
        <dbReference type="ChEBI" id="CHEBI:57692"/>
    </ligand>
</feature>
<dbReference type="PROSITE" id="PS00624">
    <property type="entry name" value="GMC_OXRED_2"/>
    <property type="match status" value="1"/>
</dbReference>
<evidence type="ECO:0000256" key="10">
    <source>
        <dbReference type="ARBA" id="ARBA00023002"/>
    </source>
</evidence>
<comment type="function">
    <text evidence="2 12">Long-chain fatty alcohol oxidase involved in the omega-oxidation pathway of lipid degradation.</text>
</comment>
<evidence type="ECO:0000256" key="7">
    <source>
        <dbReference type="ARBA" id="ARBA00022692"/>
    </source>
</evidence>
<organism evidence="17 18">
    <name type="scientific">Pycnococcus provasolii</name>
    <dbReference type="NCBI Taxonomy" id="41880"/>
    <lineage>
        <taxon>Eukaryota</taxon>
        <taxon>Viridiplantae</taxon>
        <taxon>Chlorophyta</taxon>
        <taxon>Pseudoscourfieldiophyceae</taxon>
        <taxon>Pseudoscourfieldiales</taxon>
        <taxon>Pycnococcaceae</taxon>
        <taxon>Pycnococcus</taxon>
    </lineage>
</organism>
<dbReference type="InterPro" id="IPR036188">
    <property type="entry name" value="FAD/NAD-bd_sf"/>
</dbReference>
<protein>
    <recommendedName>
        <fullName evidence="5 12">Long-chain-alcohol oxidase</fullName>
        <ecNumber evidence="5 12">1.1.3.20</ecNumber>
    </recommendedName>
</protein>
<comment type="caution">
    <text evidence="17">The sequence shown here is derived from an EMBL/GenBank/DDBJ whole genome shotgun (WGS) entry which is preliminary data.</text>
</comment>
<dbReference type="SUPFAM" id="SSF51905">
    <property type="entry name" value="FAD/NAD(P)-binding domain"/>
    <property type="match status" value="1"/>
</dbReference>
<dbReference type="AlphaFoldDB" id="A0A830I1G7"/>
<sequence length="712" mass="75967">MHTITTTQHILAEERRDLFILLYLLSTALGTCAITTSVVCKPFAKLNQQQRTKLLRRMATSPFPIQRKAFLALKRLMCGVATSFLDNQGSNPLARNLYGYPGSSCINKLTPAPKVTFATSWRRTCDVVIVGSGAGGGVAAAVLAEAGLSVIVLEKGPYVPPESINGEEFTAMHTMYEKGGLLVTDDGAIGVLAGSTIGGGTTINWACSLVPPDRVREEWAASPIKLTQFKSPEFDVAIKAALDSIGASAEGVVHNPANTALLTGCNALAYDVKTAPQNLRDRGASREAGWTCFGDRTANKQGTLAALLPLAVKHGAQVIDNCAVDEVLFENQNGRRRAVGVKCRVAGCEDESIIVRASRAVIISAGSLHSPGVLIRSGVGGRHVGRHLRLHPVTGYVGTFRDREIKCYEGAPMTTVCESFAAGPKDDYYGAKIEVPSAHPGLMSAALVWHGGEEFAKQLGEMNHKAPSIVLQRDGGDGGRVTPRKGNGFVPPVVTYRLRREDEASMLDALEASARIWVAAGADEVMTMQSSVPPHVVGPRWRGVAKEGSNPPLEAWLRSVRSAGLRPNGVSIFSAHQMGTCRMGTNASHSVVDEDGEVWDADRLYVMDASVFPTASGANPMVTTMAISHMLSSRLARRLRSENERSSTKPKRDGRYHRTLWTSFGSGGVSNTTAIRGSAVVVFFAVAVAFATGTAPTITASWSPLRAAYSSL</sequence>
<keyword evidence="9 15" id="KW-1133">Transmembrane helix</keyword>
<keyword evidence="18" id="KW-1185">Reference proteome</keyword>
<dbReference type="GO" id="GO:0050660">
    <property type="term" value="F:flavin adenine dinucleotide binding"/>
    <property type="evidence" value="ECO:0007669"/>
    <property type="project" value="InterPro"/>
</dbReference>
<evidence type="ECO:0000256" key="11">
    <source>
        <dbReference type="ARBA" id="ARBA00023136"/>
    </source>
</evidence>
<dbReference type="OrthoDB" id="269227at2759"/>
<feature type="active site" description="Proton acceptor" evidence="13">
    <location>
        <position position="576"/>
    </location>
</feature>